<dbReference type="Pfam" id="PF08387">
    <property type="entry name" value="FBD"/>
    <property type="match status" value="1"/>
</dbReference>
<evidence type="ECO:0000313" key="3">
    <source>
        <dbReference type="Proteomes" id="UP001408789"/>
    </source>
</evidence>
<sequence>MLIVSRNNVRKLQISNLNRIYALPSCVFSCLELRAFAIYNCIFNPPLEFQGFPNLEELRFKKVHFGGNLGGAVINLPRLKYLTLETCDNVKSFNIKAINLKAISVIHCPDAMLLRLLQSECLDMVYICLLEPPIEDLQGVERFDLITMLSNLPKLSYFGIDGYFLKFLATQKFPKRLPHAVKCLKELGFQNFTFGDLDQVQGALCMLRNSPNLKVLSMSYVPMGLDDDLELTSNYLESPDCLHMTLLKLQNVELTSLEGSKPELLFIKFLLNHAPHLENMIIRPRATADAEKMLNIAKDVMMFPRASRKAKMLYLDPVS</sequence>
<gene>
    <name evidence="2" type="ORF">SSX86_023154</name>
</gene>
<dbReference type="AlphaFoldDB" id="A0AAP0CRY8"/>
<evidence type="ECO:0000259" key="1">
    <source>
        <dbReference type="SMART" id="SM00579"/>
    </source>
</evidence>
<reference evidence="2 3" key="1">
    <citation type="submission" date="2024-04" db="EMBL/GenBank/DDBJ databases">
        <title>The reference genome of an endangered Asteraceae, Deinandra increscens subsp. villosa, native to the Central Coast of California.</title>
        <authorList>
            <person name="Guilliams M."/>
            <person name="Hasenstab-Lehman K."/>
            <person name="Meyer R."/>
            <person name="Mcevoy S."/>
        </authorList>
    </citation>
    <scope>NUCLEOTIDE SEQUENCE [LARGE SCALE GENOMIC DNA]</scope>
    <source>
        <tissue evidence="2">Leaf</tissue>
    </source>
</reference>
<dbReference type="EMBL" id="JBCNJP010000023">
    <property type="protein sequence ID" value="KAK9058313.1"/>
    <property type="molecule type" value="Genomic_DNA"/>
</dbReference>
<feature type="domain" description="FBD" evidence="1">
    <location>
        <begin position="240"/>
        <end position="315"/>
    </location>
</feature>
<dbReference type="SUPFAM" id="SSF52047">
    <property type="entry name" value="RNI-like"/>
    <property type="match status" value="1"/>
</dbReference>
<dbReference type="InterPro" id="IPR032675">
    <property type="entry name" value="LRR_dom_sf"/>
</dbReference>
<dbReference type="Gene3D" id="3.80.10.10">
    <property type="entry name" value="Ribonuclease Inhibitor"/>
    <property type="match status" value="1"/>
</dbReference>
<accession>A0AAP0CRY8</accession>
<dbReference type="SMART" id="SM00579">
    <property type="entry name" value="FBD"/>
    <property type="match status" value="1"/>
</dbReference>
<name>A0AAP0CRY8_9ASTR</name>
<proteinExistence type="predicted"/>
<comment type="caution">
    <text evidence="2">The sequence shown here is derived from an EMBL/GenBank/DDBJ whole genome shotgun (WGS) entry which is preliminary data.</text>
</comment>
<organism evidence="2 3">
    <name type="scientific">Deinandra increscens subsp. villosa</name>
    <dbReference type="NCBI Taxonomy" id="3103831"/>
    <lineage>
        <taxon>Eukaryota</taxon>
        <taxon>Viridiplantae</taxon>
        <taxon>Streptophyta</taxon>
        <taxon>Embryophyta</taxon>
        <taxon>Tracheophyta</taxon>
        <taxon>Spermatophyta</taxon>
        <taxon>Magnoliopsida</taxon>
        <taxon>eudicotyledons</taxon>
        <taxon>Gunneridae</taxon>
        <taxon>Pentapetalae</taxon>
        <taxon>asterids</taxon>
        <taxon>campanulids</taxon>
        <taxon>Asterales</taxon>
        <taxon>Asteraceae</taxon>
        <taxon>Asteroideae</taxon>
        <taxon>Heliantheae alliance</taxon>
        <taxon>Madieae</taxon>
        <taxon>Madiinae</taxon>
        <taxon>Deinandra</taxon>
    </lineage>
</organism>
<dbReference type="PANTHER" id="PTHR31900:SF27">
    <property type="entry name" value="FBD DOMAIN-CONTAINING PROTEIN"/>
    <property type="match status" value="1"/>
</dbReference>
<keyword evidence="3" id="KW-1185">Reference proteome</keyword>
<dbReference type="PANTHER" id="PTHR31900">
    <property type="entry name" value="F-BOX/RNI SUPERFAMILY PROTEIN-RELATED"/>
    <property type="match status" value="1"/>
</dbReference>
<protein>
    <recommendedName>
        <fullName evidence="1">FBD domain-containing protein</fullName>
    </recommendedName>
</protein>
<dbReference type="InterPro" id="IPR006566">
    <property type="entry name" value="FBD"/>
</dbReference>
<dbReference type="InterPro" id="IPR050232">
    <property type="entry name" value="FBL13/AtMIF1-like"/>
</dbReference>
<evidence type="ECO:0000313" key="2">
    <source>
        <dbReference type="EMBL" id="KAK9058313.1"/>
    </source>
</evidence>
<dbReference type="Proteomes" id="UP001408789">
    <property type="component" value="Unassembled WGS sequence"/>
</dbReference>